<feature type="region of interest" description="Disordered" evidence="1">
    <location>
        <begin position="73"/>
        <end position="113"/>
    </location>
</feature>
<name>A0A2M4D688_ANODA</name>
<keyword evidence="2" id="KW-0732">Signal</keyword>
<organism evidence="3">
    <name type="scientific">Anopheles darlingi</name>
    <name type="common">Mosquito</name>
    <dbReference type="NCBI Taxonomy" id="43151"/>
    <lineage>
        <taxon>Eukaryota</taxon>
        <taxon>Metazoa</taxon>
        <taxon>Ecdysozoa</taxon>
        <taxon>Arthropoda</taxon>
        <taxon>Hexapoda</taxon>
        <taxon>Insecta</taxon>
        <taxon>Pterygota</taxon>
        <taxon>Neoptera</taxon>
        <taxon>Endopterygota</taxon>
        <taxon>Diptera</taxon>
        <taxon>Nematocera</taxon>
        <taxon>Culicoidea</taxon>
        <taxon>Culicidae</taxon>
        <taxon>Anophelinae</taxon>
        <taxon>Anopheles</taxon>
    </lineage>
</organism>
<sequence length="113" mass="12266">MAVATVAAAAVVVAVEVVAVDTAGLQDSVPHQPVAERIAWAVVVVGRLSMQPRIRSVVDEAILVMWQRANRPFPPDHPSFADHCSSMDRRHSGRSSSTVTYLHQPTPHRPQIA</sequence>
<reference evidence="3" key="1">
    <citation type="submission" date="2018-01" db="EMBL/GenBank/DDBJ databases">
        <title>An insight into the sialome of Amazonian anophelines.</title>
        <authorList>
            <person name="Ribeiro J.M."/>
            <person name="Scarpassa V."/>
            <person name="Calvo E."/>
        </authorList>
    </citation>
    <scope>NUCLEOTIDE SEQUENCE</scope>
</reference>
<feature type="compositionally biased region" description="Polar residues" evidence="1">
    <location>
        <begin position="94"/>
        <end position="103"/>
    </location>
</feature>
<evidence type="ECO:0000256" key="2">
    <source>
        <dbReference type="SAM" id="SignalP"/>
    </source>
</evidence>
<evidence type="ECO:0000313" key="3">
    <source>
        <dbReference type="EMBL" id="MBW73046.1"/>
    </source>
</evidence>
<feature type="chain" id="PRO_5014908558" evidence="2">
    <location>
        <begin position="20"/>
        <end position="113"/>
    </location>
</feature>
<accession>A0A2M4D688</accession>
<protein>
    <submittedName>
        <fullName evidence="3">Putative secreted protein</fullName>
    </submittedName>
</protein>
<feature type="signal peptide" evidence="2">
    <location>
        <begin position="1"/>
        <end position="19"/>
    </location>
</feature>
<proteinExistence type="predicted"/>
<dbReference type="AlphaFoldDB" id="A0A2M4D688"/>
<evidence type="ECO:0000256" key="1">
    <source>
        <dbReference type="SAM" id="MobiDB-lite"/>
    </source>
</evidence>
<dbReference type="EMBL" id="GGFL01008868">
    <property type="protein sequence ID" value="MBW73046.1"/>
    <property type="molecule type" value="Transcribed_RNA"/>
</dbReference>